<dbReference type="GO" id="GO:0046872">
    <property type="term" value="F:metal ion binding"/>
    <property type="evidence" value="ECO:0007669"/>
    <property type="project" value="UniProtKB-KW"/>
</dbReference>
<feature type="binding site" evidence="6">
    <location>
        <position position="133"/>
    </location>
    <ligand>
        <name>Zn(2+)</name>
        <dbReference type="ChEBI" id="CHEBI:29105"/>
    </ligand>
</feature>
<feature type="transmembrane region" description="Helical" evidence="7">
    <location>
        <begin position="212"/>
        <end position="230"/>
    </location>
</feature>
<protein>
    <submittedName>
        <fullName evidence="8">Hemolysin-III channel protein Izh2</fullName>
    </submittedName>
</protein>
<keyword evidence="9" id="KW-1185">Reference proteome</keyword>
<feature type="transmembrane region" description="Helical" evidence="7">
    <location>
        <begin position="151"/>
        <end position="170"/>
    </location>
</feature>
<comment type="subcellular location">
    <subcellularLocation>
        <location evidence="1">Membrane</location>
        <topology evidence="1">Multi-pass membrane protein</topology>
    </subcellularLocation>
</comment>
<name>A0A9P4UNH2_9PEZI</name>
<dbReference type="Proteomes" id="UP000799441">
    <property type="component" value="Unassembled WGS sequence"/>
</dbReference>
<evidence type="ECO:0000313" key="8">
    <source>
        <dbReference type="EMBL" id="KAF2719803.1"/>
    </source>
</evidence>
<evidence type="ECO:0000256" key="3">
    <source>
        <dbReference type="ARBA" id="ARBA00022692"/>
    </source>
</evidence>
<feature type="binding site" evidence="6">
    <location>
        <position position="279"/>
    </location>
    <ligand>
        <name>Zn(2+)</name>
        <dbReference type="ChEBI" id="CHEBI:29105"/>
    </ligand>
</feature>
<dbReference type="GO" id="GO:0006882">
    <property type="term" value="P:intracellular zinc ion homeostasis"/>
    <property type="evidence" value="ECO:0007669"/>
    <property type="project" value="TreeGrafter"/>
</dbReference>
<keyword evidence="6" id="KW-0862">Zinc</keyword>
<feature type="transmembrane region" description="Helical" evidence="7">
    <location>
        <begin position="112"/>
        <end position="136"/>
    </location>
</feature>
<dbReference type="GO" id="GO:0038023">
    <property type="term" value="F:signaling receptor activity"/>
    <property type="evidence" value="ECO:0007669"/>
    <property type="project" value="TreeGrafter"/>
</dbReference>
<organism evidence="8 9">
    <name type="scientific">Polychaeton citri CBS 116435</name>
    <dbReference type="NCBI Taxonomy" id="1314669"/>
    <lineage>
        <taxon>Eukaryota</taxon>
        <taxon>Fungi</taxon>
        <taxon>Dikarya</taxon>
        <taxon>Ascomycota</taxon>
        <taxon>Pezizomycotina</taxon>
        <taxon>Dothideomycetes</taxon>
        <taxon>Dothideomycetidae</taxon>
        <taxon>Capnodiales</taxon>
        <taxon>Capnodiaceae</taxon>
        <taxon>Polychaeton</taxon>
    </lineage>
</organism>
<comment type="similarity">
    <text evidence="2">Belongs to the ADIPOR family.</text>
</comment>
<sequence length="317" mass="35975">MALSGESSETSKWLLNDTLASNGLDRISTSAPWRLLFWHEIPSWQKDNDYILSGYRQTSGSIWRSFASLSYLNNQTINAYSHLIGSGAFALLPFHFHQYIFKKQRNAQAADLVVVSIYCVGVATCFAFSATFHILWNHSCSCSRFCNKLDYLGILVLMWGAGLPTIYYGFPCNRSLRNIYWAMTTTTALGFTYLTLNPYFASPQFRHWRAGVYAGFGLSSMIFVVHGLYLYGWELQKSCMSLVFMGWMAASNLIGAVIYAARIPERWVPYRFDTFGASHQIFHFAIMIAAWIHFRGLVAAFQVIRAVPNVCSLELHS</sequence>
<dbReference type="AlphaFoldDB" id="A0A9P4UNH2"/>
<gene>
    <name evidence="8" type="ORF">K431DRAFT_330801</name>
</gene>
<evidence type="ECO:0000313" key="9">
    <source>
        <dbReference type="Proteomes" id="UP000799441"/>
    </source>
</evidence>
<proteinExistence type="inferred from homology"/>
<dbReference type="EMBL" id="MU003807">
    <property type="protein sequence ID" value="KAF2719803.1"/>
    <property type="molecule type" value="Genomic_DNA"/>
</dbReference>
<keyword evidence="3 7" id="KW-0812">Transmembrane</keyword>
<evidence type="ECO:0000256" key="1">
    <source>
        <dbReference type="ARBA" id="ARBA00004141"/>
    </source>
</evidence>
<dbReference type="Pfam" id="PF03006">
    <property type="entry name" value="HlyIII"/>
    <property type="match status" value="1"/>
</dbReference>
<accession>A0A9P4UNH2</accession>
<evidence type="ECO:0000256" key="5">
    <source>
        <dbReference type="ARBA" id="ARBA00023136"/>
    </source>
</evidence>
<feature type="transmembrane region" description="Helical" evidence="7">
    <location>
        <begin position="79"/>
        <end position="100"/>
    </location>
</feature>
<evidence type="ECO:0000256" key="2">
    <source>
        <dbReference type="ARBA" id="ARBA00007018"/>
    </source>
</evidence>
<evidence type="ECO:0000256" key="6">
    <source>
        <dbReference type="PIRSR" id="PIRSR604254-1"/>
    </source>
</evidence>
<dbReference type="OrthoDB" id="529367at2759"/>
<dbReference type="PANTHER" id="PTHR20855:SF52">
    <property type="entry name" value="ADIPONECTIN RECEPTOR PROTEIN"/>
    <property type="match status" value="1"/>
</dbReference>
<dbReference type="InterPro" id="IPR004254">
    <property type="entry name" value="AdipoR/HlyIII-related"/>
</dbReference>
<reference evidence="8" key="1">
    <citation type="journal article" date="2020" name="Stud. Mycol.">
        <title>101 Dothideomycetes genomes: a test case for predicting lifestyles and emergence of pathogens.</title>
        <authorList>
            <person name="Haridas S."/>
            <person name="Albert R."/>
            <person name="Binder M."/>
            <person name="Bloem J."/>
            <person name="Labutti K."/>
            <person name="Salamov A."/>
            <person name="Andreopoulos B."/>
            <person name="Baker S."/>
            <person name="Barry K."/>
            <person name="Bills G."/>
            <person name="Bluhm B."/>
            <person name="Cannon C."/>
            <person name="Castanera R."/>
            <person name="Culley D."/>
            <person name="Daum C."/>
            <person name="Ezra D."/>
            <person name="Gonzalez J."/>
            <person name="Henrissat B."/>
            <person name="Kuo A."/>
            <person name="Liang C."/>
            <person name="Lipzen A."/>
            <person name="Lutzoni F."/>
            <person name="Magnuson J."/>
            <person name="Mondo S."/>
            <person name="Nolan M."/>
            <person name="Ohm R."/>
            <person name="Pangilinan J."/>
            <person name="Park H.-J."/>
            <person name="Ramirez L."/>
            <person name="Alfaro M."/>
            <person name="Sun H."/>
            <person name="Tritt A."/>
            <person name="Yoshinaga Y."/>
            <person name="Zwiers L.-H."/>
            <person name="Turgeon B."/>
            <person name="Goodwin S."/>
            <person name="Spatafora J."/>
            <person name="Crous P."/>
            <person name="Grigoriev I."/>
        </authorList>
    </citation>
    <scope>NUCLEOTIDE SEQUENCE</scope>
    <source>
        <strain evidence="8">CBS 116435</strain>
    </source>
</reference>
<dbReference type="GO" id="GO:0016020">
    <property type="term" value="C:membrane"/>
    <property type="evidence" value="ECO:0007669"/>
    <property type="project" value="UniProtKB-SubCell"/>
</dbReference>
<evidence type="ECO:0000256" key="4">
    <source>
        <dbReference type="ARBA" id="ARBA00022989"/>
    </source>
</evidence>
<dbReference type="PANTHER" id="PTHR20855">
    <property type="entry name" value="ADIPOR/PROGESTIN RECEPTOR-RELATED"/>
    <property type="match status" value="1"/>
</dbReference>
<keyword evidence="4 7" id="KW-1133">Transmembrane helix</keyword>
<keyword evidence="5 7" id="KW-0472">Membrane</keyword>
<feature type="transmembrane region" description="Helical" evidence="7">
    <location>
        <begin position="179"/>
        <end position="200"/>
    </location>
</feature>
<feature type="transmembrane region" description="Helical" evidence="7">
    <location>
        <begin position="242"/>
        <end position="261"/>
    </location>
</feature>
<feature type="transmembrane region" description="Helical" evidence="7">
    <location>
        <begin position="281"/>
        <end position="304"/>
    </location>
</feature>
<evidence type="ECO:0000256" key="7">
    <source>
        <dbReference type="SAM" id="Phobius"/>
    </source>
</evidence>
<comment type="caution">
    <text evidence="8">The sequence shown here is derived from an EMBL/GenBank/DDBJ whole genome shotgun (WGS) entry which is preliminary data.</text>
</comment>
<feature type="binding site" evidence="6">
    <location>
        <position position="283"/>
    </location>
    <ligand>
        <name>Zn(2+)</name>
        <dbReference type="ChEBI" id="CHEBI:29105"/>
    </ligand>
</feature>
<keyword evidence="6" id="KW-0479">Metal-binding</keyword>